<gene>
    <name evidence="1" type="ORF">GCM10010253_51230</name>
</gene>
<sequence length="106" mass="11425">MPPCAAPSKGVCPPAVHRWRCQRPTGATSVELAAPGHPVPSDEHRWLSDLYEQIAVDGEAEPVTVKPGVWIPNTKSRRDRLDADQLPALADWAKPVMVPQAASSSP</sequence>
<reference evidence="2" key="1">
    <citation type="journal article" date="2019" name="Int. J. Syst. Evol. Microbiol.">
        <title>The Global Catalogue of Microorganisms (GCM) 10K type strain sequencing project: providing services to taxonomists for standard genome sequencing and annotation.</title>
        <authorList>
            <consortium name="The Broad Institute Genomics Platform"/>
            <consortium name="The Broad Institute Genome Sequencing Center for Infectious Disease"/>
            <person name="Wu L."/>
            <person name="Ma J."/>
        </authorList>
    </citation>
    <scope>NUCLEOTIDE SEQUENCE [LARGE SCALE GENOMIC DNA]</scope>
    <source>
        <strain evidence="2">JCM 4350</strain>
    </source>
</reference>
<name>A0ABQ2TH37_STRBA</name>
<accession>A0ABQ2TH37</accession>
<proteinExistence type="predicted"/>
<keyword evidence="2" id="KW-1185">Reference proteome</keyword>
<dbReference type="EMBL" id="BMSZ01000015">
    <property type="protein sequence ID" value="GGS70030.1"/>
    <property type="molecule type" value="Genomic_DNA"/>
</dbReference>
<organism evidence="1 2">
    <name type="scientific">Streptomyces badius</name>
    <dbReference type="NCBI Taxonomy" id="1941"/>
    <lineage>
        <taxon>Bacteria</taxon>
        <taxon>Bacillati</taxon>
        <taxon>Actinomycetota</taxon>
        <taxon>Actinomycetes</taxon>
        <taxon>Kitasatosporales</taxon>
        <taxon>Streptomycetaceae</taxon>
        <taxon>Streptomyces</taxon>
    </lineage>
</organism>
<comment type="caution">
    <text evidence="1">The sequence shown here is derived from an EMBL/GenBank/DDBJ whole genome shotgun (WGS) entry which is preliminary data.</text>
</comment>
<protein>
    <submittedName>
        <fullName evidence="1">Uncharacterized protein</fullName>
    </submittedName>
</protein>
<evidence type="ECO:0000313" key="2">
    <source>
        <dbReference type="Proteomes" id="UP000659767"/>
    </source>
</evidence>
<evidence type="ECO:0000313" key="1">
    <source>
        <dbReference type="EMBL" id="GGS70030.1"/>
    </source>
</evidence>
<dbReference type="Proteomes" id="UP000659767">
    <property type="component" value="Unassembled WGS sequence"/>
</dbReference>